<dbReference type="GO" id="GO:0008198">
    <property type="term" value="F:ferrous iron binding"/>
    <property type="evidence" value="ECO:0007669"/>
    <property type="project" value="TreeGrafter"/>
</dbReference>
<dbReference type="GO" id="GO:0016491">
    <property type="term" value="F:oxidoreductase activity"/>
    <property type="evidence" value="ECO:0007669"/>
    <property type="project" value="UniProtKB-KW"/>
</dbReference>
<dbReference type="CDD" id="cd01055">
    <property type="entry name" value="Nonheme_Ferritin"/>
    <property type="match status" value="1"/>
</dbReference>
<dbReference type="GO" id="GO:0006826">
    <property type="term" value="P:iron ion transport"/>
    <property type="evidence" value="ECO:0007669"/>
    <property type="project" value="InterPro"/>
</dbReference>
<dbReference type="PANTHER" id="PTHR11431:SF127">
    <property type="entry name" value="BACTERIAL NON-HEME FERRITIN"/>
    <property type="match status" value="1"/>
</dbReference>
<gene>
    <name evidence="10" type="ORF">Rain11_1578</name>
</gene>
<dbReference type="AlphaFoldDB" id="A0A2N3IE69"/>
<evidence type="ECO:0000256" key="3">
    <source>
        <dbReference type="ARBA" id="ARBA00022723"/>
    </source>
</evidence>
<dbReference type="OrthoDB" id="9801481at2"/>
<comment type="caution">
    <text evidence="10">The sequence shown here is derived from an EMBL/GenBank/DDBJ whole genome shotgun (WGS) entry which is preliminary data.</text>
</comment>
<evidence type="ECO:0000256" key="6">
    <source>
        <dbReference type="ARBA" id="ARBA00054546"/>
    </source>
</evidence>
<feature type="binding site" evidence="7">
    <location>
        <position position="26"/>
    </location>
    <ligand>
        <name>Fe cation</name>
        <dbReference type="ChEBI" id="CHEBI:24875"/>
        <label>1</label>
    </ligand>
</feature>
<dbReference type="InterPro" id="IPR008331">
    <property type="entry name" value="Ferritin_DPS_dom"/>
</dbReference>
<evidence type="ECO:0000256" key="8">
    <source>
        <dbReference type="RuleBase" id="RU361145"/>
    </source>
</evidence>
<evidence type="ECO:0000256" key="7">
    <source>
        <dbReference type="PIRSR" id="PIRSR601519-1"/>
    </source>
</evidence>
<feature type="binding site" evidence="7">
    <location>
        <position position="136"/>
    </location>
    <ligand>
        <name>Fe cation</name>
        <dbReference type="ChEBI" id="CHEBI:24875"/>
        <label>1</label>
    </ligand>
</feature>
<keyword evidence="3 7" id="KW-0479">Metal-binding</keyword>
<keyword evidence="11" id="KW-1185">Reference proteome</keyword>
<evidence type="ECO:0000256" key="5">
    <source>
        <dbReference type="ARBA" id="ARBA00023004"/>
    </source>
</evidence>
<accession>A0A2N3IE69</accession>
<comment type="catalytic activity">
    <reaction evidence="8">
        <text>4 Fe(2+) + O2 + 6 H2O = 4 iron(III) oxide-hydroxide + 12 H(+)</text>
        <dbReference type="Rhea" id="RHEA:11972"/>
        <dbReference type="ChEBI" id="CHEBI:15377"/>
        <dbReference type="ChEBI" id="CHEBI:15378"/>
        <dbReference type="ChEBI" id="CHEBI:15379"/>
        <dbReference type="ChEBI" id="CHEBI:29033"/>
        <dbReference type="ChEBI" id="CHEBI:78619"/>
        <dbReference type="EC" id="1.16.3.2"/>
    </reaction>
</comment>
<dbReference type="GO" id="GO:0005737">
    <property type="term" value="C:cytoplasm"/>
    <property type="evidence" value="ECO:0007669"/>
    <property type="project" value="UniProtKB-SubCell"/>
</dbReference>
<dbReference type="PROSITE" id="PS50905">
    <property type="entry name" value="FERRITIN_LIKE"/>
    <property type="match status" value="1"/>
</dbReference>
<dbReference type="InterPro" id="IPR009040">
    <property type="entry name" value="Ferritin-like_diiron"/>
</dbReference>
<evidence type="ECO:0000313" key="11">
    <source>
        <dbReference type="Proteomes" id="UP000233387"/>
    </source>
</evidence>
<keyword evidence="5 7" id="KW-0408">Iron</keyword>
<feature type="binding site" evidence="7">
    <location>
        <position position="103"/>
    </location>
    <ligand>
        <name>Fe cation</name>
        <dbReference type="ChEBI" id="CHEBI:24875"/>
        <label>1</label>
    </ligand>
</feature>
<name>A0A2N3IE69_9BACT</name>
<dbReference type="GO" id="GO:0008199">
    <property type="term" value="F:ferric iron binding"/>
    <property type="evidence" value="ECO:0007669"/>
    <property type="project" value="InterPro"/>
</dbReference>
<dbReference type="RefSeq" id="WP_101358848.1">
    <property type="nucleotide sequence ID" value="NZ_NKXO01000023.1"/>
</dbReference>
<protein>
    <recommendedName>
        <fullName evidence="8">Ferritin</fullName>
        <ecNumber evidence="8">1.16.3.2</ecNumber>
    </recommendedName>
</protein>
<comment type="function">
    <text evidence="6">May alleviate iron toxicity in the presence of oxygen.</text>
</comment>
<comment type="subcellular location">
    <subcellularLocation>
        <location evidence="8">Cytoplasm</location>
    </subcellularLocation>
</comment>
<keyword evidence="8" id="KW-0963">Cytoplasm</keyword>
<keyword evidence="4" id="KW-0560">Oxidoreductase</keyword>
<feature type="domain" description="Ferritin-like diiron" evidence="9">
    <location>
        <begin position="9"/>
        <end position="154"/>
    </location>
</feature>
<dbReference type="GO" id="GO:0042802">
    <property type="term" value="F:identical protein binding"/>
    <property type="evidence" value="ECO:0007669"/>
    <property type="project" value="UniProtKB-ARBA"/>
</dbReference>
<comment type="function">
    <text evidence="8">Iron-storage protein.</text>
</comment>
<dbReference type="InterPro" id="IPR012347">
    <property type="entry name" value="Ferritin-like"/>
</dbReference>
<dbReference type="PANTHER" id="PTHR11431">
    <property type="entry name" value="FERRITIN"/>
    <property type="match status" value="1"/>
</dbReference>
<comment type="similarity">
    <text evidence="1 8">Belongs to the ferritin family. Prokaryotic subfamily.</text>
</comment>
<dbReference type="FunFam" id="1.20.1260.10:FF:000001">
    <property type="entry name" value="Non-heme ferritin"/>
    <property type="match status" value="1"/>
</dbReference>
<dbReference type="InterPro" id="IPR009078">
    <property type="entry name" value="Ferritin-like_SF"/>
</dbReference>
<dbReference type="EMBL" id="NKXO01000023">
    <property type="protein sequence ID" value="PKQ68600.1"/>
    <property type="molecule type" value="Genomic_DNA"/>
</dbReference>
<dbReference type="Pfam" id="PF00210">
    <property type="entry name" value="Ferritin"/>
    <property type="match status" value="1"/>
</dbReference>
<evidence type="ECO:0000256" key="1">
    <source>
        <dbReference type="ARBA" id="ARBA00006950"/>
    </source>
</evidence>
<dbReference type="SUPFAM" id="SSF47240">
    <property type="entry name" value="Ferritin-like"/>
    <property type="match status" value="1"/>
</dbReference>
<evidence type="ECO:0000256" key="4">
    <source>
        <dbReference type="ARBA" id="ARBA00023002"/>
    </source>
</evidence>
<keyword evidence="2 8" id="KW-0409">Iron storage</keyword>
<dbReference type="InterPro" id="IPR041719">
    <property type="entry name" value="Ferritin_prok"/>
</dbReference>
<sequence>MKDVMRLKSSLKEDIEKALNAQIAMEAFNSAHYLAMGSWCDRNGYDNSAEYFYKQAEEEREHMLKIFRYVADMGGTAISPDVKNVPNDFDSFRSVFEKALESEVETSLAINRLIDICRKNHDYMTEKFLHWFLQEQIEEEFKARRALELFDVIGEEGVGRFMIDEEVTKIKYEG</sequence>
<proteinExistence type="inferred from homology"/>
<dbReference type="InterPro" id="IPR001519">
    <property type="entry name" value="Ferritin"/>
</dbReference>
<dbReference type="Proteomes" id="UP000233387">
    <property type="component" value="Unassembled WGS sequence"/>
</dbReference>
<dbReference type="EC" id="1.16.3.2" evidence="8"/>
<evidence type="ECO:0000259" key="9">
    <source>
        <dbReference type="PROSITE" id="PS50905"/>
    </source>
</evidence>
<organism evidence="10 11">
    <name type="scientific">Raineya orbicola</name>
    <dbReference type="NCBI Taxonomy" id="2016530"/>
    <lineage>
        <taxon>Bacteria</taxon>
        <taxon>Pseudomonadati</taxon>
        <taxon>Bacteroidota</taxon>
        <taxon>Cytophagia</taxon>
        <taxon>Cytophagales</taxon>
        <taxon>Raineyaceae</taxon>
        <taxon>Raineya</taxon>
    </lineage>
</organism>
<feature type="binding site" evidence="7">
    <location>
        <position position="62"/>
    </location>
    <ligand>
        <name>Fe cation</name>
        <dbReference type="ChEBI" id="CHEBI:24875"/>
        <label>1</label>
    </ligand>
</feature>
<evidence type="ECO:0000256" key="2">
    <source>
        <dbReference type="ARBA" id="ARBA00022434"/>
    </source>
</evidence>
<evidence type="ECO:0000313" key="10">
    <source>
        <dbReference type="EMBL" id="PKQ68600.1"/>
    </source>
</evidence>
<dbReference type="GO" id="GO:0006879">
    <property type="term" value="P:intracellular iron ion homeostasis"/>
    <property type="evidence" value="ECO:0007669"/>
    <property type="project" value="UniProtKB-KW"/>
</dbReference>
<dbReference type="Gene3D" id="1.20.1260.10">
    <property type="match status" value="1"/>
</dbReference>
<feature type="binding site" evidence="7">
    <location>
        <position position="59"/>
    </location>
    <ligand>
        <name>Fe cation</name>
        <dbReference type="ChEBI" id="CHEBI:24875"/>
        <label>1</label>
    </ligand>
</feature>
<reference evidence="10 11" key="1">
    <citation type="submission" date="2017-06" db="EMBL/GenBank/DDBJ databases">
        <title>Raineya orbicola gen. nov., sp. nov. a slightly thermophilic bacterium of the phylum Bacteroidetes and the description of Raineyaceae fam. nov.</title>
        <authorList>
            <person name="Albuquerque L."/>
            <person name="Polonia A.R.M."/>
            <person name="Barroso C."/>
            <person name="Froufe H.J.C."/>
            <person name="Lage O."/>
            <person name="Lobo-Da-Cunha A."/>
            <person name="Egas C."/>
            <person name="Da Costa M.S."/>
        </authorList>
    </citation>
    <scope>NUCLEOTIDE SEQUENCE [LARGE SCALE GENOMIC DNA]</scope>
    <source>
        <strain evidence="10 11">SPSPC-11</strain>
    </source>
</reference>